<organism evidence="2 3">
    <name type="scientific">Scophthalmus maximus</name>
    <name type="common">Turbot</name>
    <name type="synonym">Psetta maxima</name>
    <dbReference type="NCBI Taxonomy" id="52904"/>
    <lineage>
        <taxon>Eukaryota</taxon>
        <taxon>Metazoa</taxon>
        <taxon>Chordata</taxon>
        <taxon>Craniata</taxon>
        <taxon>Vertebrata</taxon>
        <taxon>Euteleostomi</taxon>
        <taxon>Actinopterygii</taxon>
        <taxon>Neopterygii</taxon>
        <taxon>Teleostei</taxon>
        <taxon>Neoteleostei</taxon>
        <taxon>Acanthomorphata</taxon>
        <taxon>Carangaria</taxon>
        <taxon>Pleuronectiformes</taxon>
        <taxon>Pleuronectoidei</taxon>
        <taxon>Scophthalmidae</taxon>
        <taxon>Scophthalmus</taxon>
    </lineage>
</organism>
<name>A0A2U9BA62_SCOMX</name>
<evidence type="ECO:0000313" key="2">
    <source>
        <dbReference type="EMBL" id="AWP00710.1"/>
    </source>
</evidence>
<protein>
    <submittedName>
        <fullName evidence="2">Putative rho guanine nucleotide exchange factor 28-like</fullName>
    </submittedName>
</protein>
<gene>
    <name evidence="2" type="ORF">SMAX5B_016969</name>
</gene>
<proteinExistence type="predicted"/>
<dbReference type="Proteomes" id="UP000246464">
    <property type="component" value="Chromosome 4"/>
</dbReference>
<sequence>MKYTHSMGQVEANVKLQAIAPEDTEFYVVLQGHDLAEVVSVTSYIYAENRVKPCEGEASLEYLRDVAQEAAEYLSAHRDHLGTQSYLEVLERFPVWVQAADEEYSAGVLDQDEGDEDDLQVRESRSEDAGLLQLDEKITQAMANMDYPPQWKNTDSQQREDLPFH</sequence>
<feature type="region of interest" description="Disordered" evidence="1">
    <location>
        <begin position="143"/>
        <end position="165"/>
    </location>
</feature>
<accession>A0A2U9BA62</accession>
<dbReference type="AlphaFoldDB" id="A0A2U9BA62"/>
<reference evidence="2 3" key="1">
    <citation type="submission" date="2017-12" db="EMBL/GenBank/DDBJ databases">
        <title>Integrating genomic resources of turbot (Scophthalmus maximus) in depth evaluation of genetic and physical mapping variation across individuals.</title>
        <authorList>
            <person name="Martinez P."/>
        </authorList>
    </citation>
    <scope>NUCLEOTIDE SEQUENCE [LARGE SCALE GENOMIC DNA]</scope>
</reference>
<evidence type="ECO:0000256" key="1">
    <source>
        <dbReference type="SAM" id="MobiDB-lite"/>
    </source>
</evidence>
<evidence type="ECO:0000313" key="3">
    <source>
        <dbReference type="Proteomes" id="UP000246464"/>
    </source>
</evidence>
<feature type="region of interest" description="Disordered" evidence="1">
    <location>
        <begin position="107"/>
        <end position="126"/>
    </location>
</feature>
<dbReference type="EMBL" id="CP026246">
    <property type="protein sequence ID" value="AWP00710.1"/>
    <property type="molecule type" value="Genomic_DNA"/>
</dbReference>
<feature type="compositionally biased region" description="Acidic residues" evidence="1">
    <location>
        <begin position="107"/>
        <end position="118"/>
    </location>
</feature>
<keyword evidence="3" id="KW-1185">Reference proteome</keyword>